<sequence>MRKFSHPRSEFDLTGSAVSVQIGVVCLIKSYAESSLLTPVCLLAAFSRRLKTPHRLKRLQPQNHRV</sequence>
<evidence type="ECO:0000313" key="2">
    <source>
        <dbReference type="Proteomes" id="UP001187315"/>
    </source>
</evidence>
<dbReference type="EMBL" id="JAVHJS010000001">
    <property type="protein sequence ID" value="KAK2868213.1"/>
    <property type="molecule type" value="Genomic_DNA"/>
</dbReference>
<organism evidence="1 2">
    <name type="scientific">Tachysurus vachellii</name>
    <name type="common">Darkbarbel catfish</name>
    <name type="synonym">Pelteobagrus vachellii</name>
    <dbReference type="NCBI Taxonomy" id="175792"/>
    <lineage>
        <taxon>Eukaryota</taxon>
        <taxon>Metazoa</taxon>
        <taxon>Chordata</taxon>
        <taxon>Craniata</taxon>
        <taxon>Vertebrata</taxon>
        <taxon>Euteleostomi</taxon>
        <taxon>Actinopterygii</taxon>
        <taxon>Neopterygii</taxon>
        <taxon>Teleostei</taxon>
        <taxon>Ostariophysi</taxon>
        <taxon>Siluriformes</taxon>
        <taxon>Bagridae</taxon>
        <taxon>Tachysurus</taxon>
    </lineage>
</organism>
<comment type="caution">
    <text evidence="1">The sequence shown here is derived from an EMBL/GenBank/DDBJ whole genome shotgun (WGS) entry which is preliminary data.</text>
</comment>
<dbReference type="AlphaFoldDB" id="A0AA88P156"/>
<evidence type="ECO:0000313" key="1">
    <source>
        <dbReference type="EMBL" id="KAK2868213.1"/>
    </source>
</evidence>
<accession>A0AA88P156</accession>
<name>A0AA88P156_TACVA</name>
<proteinExistence type="predicted"/>
<keyword evidence="2" id="KW-1185">Reference proteome</keyword>
<dbReference type="Proteomes" id="UP001187315">
    <property type="component" value="Unassembled WGS sequence"/>
</dbReference>
<reference evidence="1" key="1">
    <citation type="submission" date="2023-08" db="EMBL/GenBank/DDBJ databases">
        <title>Pelteobagrus vachellii genome.</title>
        <authorList>
            <person name="Liu H."/>
        </authorList>
    </citation>
    <scope>NUCLEOTIDE SEQUENCE</scope>
    <source>
        <strain evidence="1">PRFRI_2022a</strain>
        <tissue evidence="1">Muscle</tissue>
    </source>
</reference>
<protein>
    <submittedName>
        <fullName evidence="1">Uncharacterized protein</fullName>
    </submittedName>
</protein>
<gene>
    <name evidence="1" type="ORF">Q7C36_000084</name>
</gene>